<keyword evidence="5" id="KW-1185">Reference proteome</keyword>
<name>A0A1Z5IFG2_9LACO</name>
<evidence type="ECO:0000259" key="3">
    <source>
        <dbReference type="Pfam" id="PF13460"/>
    </source>
</evidence>
<accession>A0A1Z5IFG2</accession>
<dbReference type="Pfam" id="PF13460">
    <property type="entry name" value="NAD_binding_10"/>
    <property type="match status" value="1"/>
</dbReference>
<gene>
    <name evidence="4" type="ORF">IWT126_00402</name>
</gene>
<dbReference type="Proteomes" id="UP000198402">
    <property type="component" value="Unassembled WGS sequence"/>
</dbReference>
<evidence type="ECO:0000313" key="5">
    <source>
        <dbReference type="Proteomes" id="UP000198402"/>
    </source>
</evidence>
<dbReference type="InterPro" id="IPR016040">
    <property type="entry name" value="NAD(P)-bd_dom"/>
</dbReference>
<evidence type="ECO:0000256" key="2">
    <source>
        <dbReference type="ARBA" id="ARBA00023002"/>
    </source>
</evidence>
<dbReference type="SUPFAM" id="SSF51735">
    <property type="entry name" value="NAD(P)-binding Rossmann-fold domains"/>
    <property type="match status" value="1"/>
</dbReference>
<feature type="domain" description="NAD(P)-binding" evidence="3">
    <location>
        <begin position="7"/>
        <end position="193"/>
    </location>
</feature>
<dbReference type="InterPro" id="IPR036291">
    <property type="entry name" value="NAD(P)-bd_dom_sf"/>
</dbReference>
<dbReference type="STRING" id="1302250.GCA_001313225_01570"/>
<dbReference type="OrthoDB" id="9803892at2"/>
<proteinExistence type="predicted"/>
<dbReference type="InterPro" id="IPR051609">
    <property type="entry name" value="NmrA/Isoflavone_reductase-like"/>
</dbReference>
<keyword evidence="2" id="KW-0560">Oxidoreductase</keyword>
<dbReference type="EMBL" id="BCMG01000002">
    <property type="protein sequence ID" value="GAX00388.1"/>
    <property type="molecule type" value="Genomic_DNA"/>
</dbReference>
<evidence type="ECO:0000313" key="4">
    <source>
        <dbReference type="EMBL" id="GAX00388.1"/>
    </source>
</evidence>
<dbReference type="AlphaFoldDB" id="A0A1Z5IFG2"/>
<protein>
    <submittedName>
        <fullName evidence="4">Short-chain dehydrogenase/oxidoreductase</fullName>
    </submittedName>
</protein>
<dbReference type="Gene3D" id="3.40.50.720">
    <property type="entry name" value="NAD(P)-binding Rossmann-like Domain"/>
    <property type="match status" value="1"/>
</dbReference>
<dbReference type="PANTHER" id="PTHR47706">
    <property type="entry name" value="NMRA-LIKE FAMILY PROTEIN"/>
    <property type="match status" value="1"/>
</dbReference>
<organism evidence="4 5">
    <name type="scientific">Secundilactobacillus silagei JCM 19001</name>
    <dbReference type="NCBI Taxonomy" id="1302250"/>
    <lineage>
        <taxon>Bacteria</taxon>
        <taxon>Bacillati</taxon>
        <taxon>Bacillota</taxon>
        <taxon>Bacilli</taxon>
        <taxon>Lactobacillales</taxon>
        <taxon>Lactobacillaceae</taxon>
        <taxon>Secundilactobacillus</taxon>
    </lineage>
</organism>
<sequence>MRILVLGSSGVLGQAVVNRLAPLPDVTVRAFNRGKKDVKYPAFVEHTVGDATSVADLKGALKDVDVVFSTLGPFNVESFATPLVQAMQESDVKRLFWSTQFQIVNKEITPADLKLAASFGFDEADDRGYVETQRNGANIISAGHLDSTLLLIHYFKYDQTIQHAVLDAVDQPMAGGPISVPTLAAVIAEMLSHEADYRDAAYKVSAKD</sequence>
<comment type="caution">
    <text evidence="4">The sequence shown here is derived from an EMBL/GenBank/DDBJ whole genome shotgun (WGS) entry which is preliminary data.</text>
</comment>
<keyword evidence="1" id="KW-0521">NADP</keyword>
<dbReference type="RefSeq" id="WP_054654828.1">
    <property type="nucleotide sequence ID" value="NZ_BBFL01000006.1"/>
</dbReference>
<reference evidence="4 5" key="1">
    <citation type="submission" date="2015-11" db="EMBL/GenBank/DDBJ databases">
        <title>Draft genome sequences of new species of the genus Lactobacillus isolated from orchardgrass silage.</title>
        <authorList>
            <person name="Tohno M."/>
            <person name="Tanizawa Y."/>
            <person name="Arita M."/>
        </authorList>
    </citation>
    <scope>NUCLEOTIDE SEQUENCE [LARGE SCALE GENOMIC DNA]</scope>
    <source>
        <strain evidence="4 5">IWT126</strain>
    </source>
</reference>
<dbReference type="GO" id="GO:0016491">
    <property type="term" value="F:oxidoreductase activity"/>
    <property type="evidence" value="ECO:0007669"/>
    <property type="project" value="UniProtKB-KW"/>
</dbReference>
<dbReference type="PANTHER" id="PTHR47706:SF9">
    <property type="entry name" value="NMRA-LIKE DOMAIN-CONTAINING PROTEIN-RELATED"/>
    <property type="match status" value="1"/>
</dbReference>
<evidence type="ECO:0000256" key="1">
    <source>
        <dbReference type="ARBA" id="ARBA00022857"/>
    </source>
</evidence>